<protein>
    <submittedName>
        <fullName evidence="10">ABC transporter permease</fullName>
    </submittedName>
</protein>
<feature type="transmembrane region" description="Helical" evidence="7">
    <location>
        <begin position="135"/>
        <end position="158"/>
    </location>
</feature>
<dbReference type="CDD" id="cd06261">
    <property type="entry name" value="TM_PBP2"/>
    <property type="match status" value="1"/>
</dbReference>
<keyword evidence="11" id="KW-1185">Reference proteome</keyword>
<dbReference type="SUPFAM" id="SSF161098">
    <property type="entry name" value="MetI-like"/>
    <property type="match status" value="1"/>
</dbReference>
<organism evidence="10 11">
    <name type="scientific">Frondihabitans cladoniiphilus</name>
    <dbReference type="NCBI Taxonomy" id="715785"/>
    <lineage>
        <taxon>Bacteria</taxon>
        <taxon>Bacillati</taxon>
        <taxon>Actinomycetota</taxon>
        <taxon>Actinomycetes</taxon>
        <taxon>Micrococcales</taxon>
        <taxon>Microbacteriaceae</taxon>
        <taxon>Frondihabitans</taxon>
    </lineage>
</organism>
<evidence type="ECO:0000256" key="3">
    <source>
        <dbReference type="ARBA" id="ARBA00022475"/>
    </source>
</evidence>
<feature type="transmembrane region" description="Helical" evidence="7">
    <location>
        <begin position="106"/>
        <end position="128"/>
    </location>
</feature>
<evidence type="ECO:0000256" key="5">
    <source>
        <dbReference type="ARBA" id="ARBA00022989"/>
    </source>
</evidence>
<keyword evidence="3" id="KW-1003">Cell membrane</keyword>
<feature type="transmembrane region" description="Helical" evidence="7">
    <location>
        <begin position="262"/>
        <end position="283"/>
    </location>
</feature>
<keyword evidence="5 7" id="KW-1133">Transmembrane helix</keyword>
<feature type="region of interest" description="Disordered" evidence="8">
    <location>
        <begin position="1"/>
        <end position="29"/>
    </location>
</feature>
<dbReference type="InterPro" id="IPR000515">
    <property type="entry name" value="MetI-like"/>
</dbReference>
<keyword evidence="2 7" id="KW-0813">Transport</keyword>
<evidence type="ECO:0000313" key="11">
    <source>
        <dbReference type="Proteomes" id="UP001501295"/>
    </source>
</evidence>
<sequence>MTDIAINETGLAPDPAPESAPRLGDTPRRKRRLGLSPSLIVALALVLIVVLMIVVIPFLPGYDPLTQDLTKRFLLPGSPGHLLGTDQLGRDMLDRLALAGRTSLSIAIPAVAVNIVIGVLLGLFAGYFGGWLDNVISALADIQLAIPIMLLLIAIVSAIGPSEITLIVVIGLTNWVGYARVSRATAWQLREREFMWAPKTHGASRPWIMRKHLLPNVIPSLAVLVPFDIGVIILLEAALSYLGLGIQAPTPSWGGMIKDGQAYLSLSPLTTVLPGIMLFMLVAGLQFASQRLTGERDGVRQDAFSQ</sequence>
<evidence type="ECO:0000256" key="7">
    <source>
        <dbReference type="RuleBase" id="RU363032"/>
    </source>
</evidence>
<dbReference type="Pfam" id="PF00528">
    <property type="entry name" value="BPD_transp_1"/>
    <property type="match status" value="1"/>
</dbReference>
<evidence type="ECO:0000256" key="2">
    <source>
        <dbReference type="ARBA" id="ARBA00022448"/>
    </source>
</evidence>
<dbReference type="Proteomes" id="UP001501295">
    <property type="component" value="Unassembled WGS sequence"/>
</dbReference>
<feature type="transmembrane region" description="Helical" evidence="7">
    <location>
        <begin position="164"/>
        <end position="181"/>
    </location>
</feature>
<evidence type="ECO:0000256" key="4">
    <source>
        <dbReference type="ARBA" id="ARBA00022692"/>
    </source>
</evidence>
<gene>
    <name evidence="10" type="ORF">GCM10025780_26530</name>
</gene>
<evidence type="ECO:0000313" key="10">
    <source>
        <dbReference type="EMBL" id="GAA4680065.1"/>
    </source>
</evidence>
<comment type="subcellular location">
    <subcellularLocation>
        <location evidence="1 7">Cell membrane</location>
        <topology evidence="1 7">Multi-pass membrane protein</topology>
    </subcellularLocation>
</comment>
<dbReference type="RefSeq" id="WP_345376382.1">
    <property type="nucleotide sequence ID" value="NZ_BAABLM010000005.1"/>
</dbReference>
<evidence type="ECO:0000259" key="9">
    <source>
        <dbReference type="PROSITE" id="PS50928"/>
    </source>
</evidence>
<reference evidence="11" key="1">
    <citation type="journal article" date="2019" name="Int. J. Syst. Evol. Microbiol.">
        <title>The Global Catalogue of Microorganisms (GCM) 10K type strain sequencing project: providing services to taxonomists for standard genome sequencing and annotation.</title>
        <authorList>
            <consortium name="The Broad Institute Genomics Platform"/>
            <consortium name="The Broad Institute Genome Sequencing Center for Infectious Disease"/>
            <person name="Wu L."/>
            <person name="Ma J."/>
        </authorList>
    </citation>
    <scope>NUCLEOTIDE SEQUENCE [LARGE SCALE GENOMIC DNA]</scope>
    <source>
        <strain evidence="11">JCM 18956</strain>
    </source>
</reference>
<dbReference type="InterPro" id="IPR050366">
    <property type="entry name" value="BP-dependent_transpt_permease"/>
</dbReference>
<feature type="transmembrane region" description="Helical" evidence="7">
    <location>
        <begin position="217"/>
        <end position="242"/>
    </location>
</feature>
<keyword evidence="4 7" id="KW-0812">Transmembrane</keyword>
<keyword evidence="6 7" id="KW-0472">Membrane</keyword>
<dbReference type="EMBL" id="BAABLM010000005">
    <property type="protein sequence ID" value="GAA4680065.1"/>
    <property type="molecule type" value="Genomic_DNA"/>
</dbReference>
<name>A0ABP8W3U6_9MICO</name>
<evidence type="ECO:0000256" key="6">
    <source>
        <dbReference type="ARBA" id="ARBA00023136"/>
    </source>
</evidence>
<accession>A0ABP8W3U6</accession>
<comment type="caution">
    <text evidence="10">The sequence shown here is derived from an EMBL/GenBank/DDBJ whole genome shotgun (WGS) entry which is preliminary data.</text>
</comment>
<feature type="domain" description="ABC transmembrane type-1" evidence="9">
    <location>
        <begin position="100"/>
        <end position="289"/>
    </location>
</feature>
<evidence type="ECO:0000256" key="8">
    <source>
        <dbReference type="SAM" id="MobiDB-lite"/>
    </source>
</evidence>
<dbReference type="InterPro" id="IPR035906">
    <property type="entry name" value="MetI-like_sf"/>
</dbReference>
<dbReference type="PROSITE" id="PS50928">
    <property type="entry name" value="ABC_TM1"/>
    <property type="match status" value="1"/>
</dbReference>
<proteinExistence type="inferred from homology"/>
<dbReference type="PANTHER" id="PTHR43386">
    <property type="entry name" value="OLIGOPEPTIDE TRANSPORT SYSTEM PERMEASE PROTEIN APPC"/>
    <property type="match status" value="1"/>
</dbReference>
<evidence type="ECO:0000256" key="1">
    <source>
        <dbReference type="ARBA" id="ARBA00004651"/>
    </source>
</evidence>
<dbReference type="Gene3D" id="1.10.3720.10">
    <property type="entry name" value="MetI-like"/>
    <property type="match status" value="1"/>
</dbReference>
<comment type="similarity">
    <text evidence="7">Belongs to the binding-protein-dependent transport system permease family.</text>
</comment>
<dbReference type="PANTHER" id="PTHR43386:SF1">
    <property type="entry name" value="D,D-DIPEPTIDE TRANSPORT SYSTEM PERMEASE PROTEIN DDPC-RELATED"/>
    <property type="match status" value="1"/>
</dbReference>
<feature type="transmembrane region" description="Helical" evidence="7">
    <location>
        <begin position="38"/>
        <end position="59"/>
    </location>
</feature>